<evidence type="ECO:0000256" key="1">
    <source>
        <dbReference type="SAM" id="MobiDB-lite"/>
    </source>
</evidence>
<feature type="compositionally biased region" description="Basic residues" evidence="1">
    <location>
        <begin position="323"/>
        <end position="334"/>
    </location>
</feature>
<feature type="compositionally biased region" description="Basic residues" evidence="1">
    <location>
        <begin position="304"/>
        <end position="313"/>
    </location>
</feature>
<feature type="compositionally biased region" description="Basic residues" evidence="1">
    <location>
        <begin position="238"/>
        <end position="250"/>
    </location>
</feature>
<accession>A0A6J4SKV9</accession>
<feature type="non-terminal residue" evidence="2">
    <location>
        <position position="1"/>
    </location>
</feature>
<organism evidence="2">
    <name type="scientific">uncultured Rubrobacteraceae bacterium</name>
    <dbReference type="NCBI Taxonomy" id="349277"/>
    <lineage>
        <taxon>Bacteria</taxon>
        <taxon>Bacillati</taxon>
        <taxon>Actinomycetota</taxon>
        <taxon>Rubrobacteria</taxon>
        <taxon>Rubrobacterales</taxon>
        <taxon>Rubrobacteraceae</taxon>
        <taxon>environmental samples</taxon>
    </lineage>
</organism>
<gene>
    <name evidence="2" type="ORF">AVDCRST_MAG05-2170</name>
</gene>
<dbReference type="EMBL" id="CADCVM010000228">
    <property type="protein sequence ID" value="CAA9496419.1"/>
    <property type="molecule type" value="Genomic_DNA"/>
</dbReference>
<feature type="non-terminal residue" evidence="2">
    <location>
        <position position="347"/>
    </location>
</feature>
<reference evidence="2" key="1">
    <citation type="submission" date="2020-02" db="EMBL/GenBank/DDBJ databases">
        <authorList>
            <person name="Meier V. D."/>
        </authorList>
    </citation>
    <scope>NUCLEOTIDE SEQUENCE</scope>
    <source>
        <strain evidence="2">AVDCRST_MAG05</strain>
    </source>
</reference>
<protein>
    <submittedName>
        <fullName evidence="2">ABC-type Fe3+-siderophore transport system, permease 2 component</fullName>
    </submittedName>
</protein>
<feature type="compositionally biased region" description="Basic and acidic residues" evidence="1">
    <location>
        <begin position="91"/>
        <end position="103"/>
    </location>
</feature>
<feature type="compositionally biased region" description="Basic residues" evidence="1">
    <location>
        <begin position="20"/>
        <end position="35"/>
    </location>
</feature>
<feature type="compositionally biased region" description="Basic residues" evidence="1">
    <location>
        <begin position="60"/>
        <end position="70"/>
    </location>
</feature>
<evidence type="ECO:0000313" key="2">
    <source>
        <dbReference type="EMBL" id="CAA9496419.1"/>
    </source>
</evidence>
<feature type="compositionally biased region" description="Basic residues" evidence="1">
    <location>
        <begin position="257"/>
        <end position="276"/>
    </location>
</feature>
<feature type="region of interest" description="Disordered" evidence="1">
    <location>
        <begin position="1"/>
        <end position="347"/>
    </location>
</feature>
<sequence>ERTRDLQAVGRSRLFAPGRAGRRGLRGPGARRLRGCRGERGGRGVPHSAARRGPGALRRREGRRQLRVHRERPQAAAGARGGARGRGARGRGRDLAGAHEERPRRPRHRWDQRGGWPRGGDPHRGLPVGPGGLPAARGLLRGGRRGGGALRARVAGEQLADAANPYRGGVERGGDGVDDVHDHLRRHRPGEPGPRLADGKRLRPLVGAGRHPPALARRLYAGSPSPLPAPERPEPRRRGGARARFAHRARTGAARALQRRARGLRRRHGGHHRLCRPHGPAHSEEARGPGPRRPAARLRDDRRGHGRARRPRRKDALRPHRDTLRHRHRRRRRALLYLPALQDPQDM</sequence>
<dbReference type="AlphaFoldDB" id="A0A6J4SKV9"/>
<name>A0A6J4SKV9_9ACTN</name>
<feature type="compositionally biased region" description="Basic and acidic residues" evidence="1">
    <location>
        <begin position="169"/>
        <end position="182"/>
    </location>
</feature>
<proteinExistence type="predicted"/>